<evidence type="ECO:0000313" key="2">
    <source>
        <dbReference type="EMBL" id="KAF9535163.1"/>
    </source>
</evidence>
<protein>
    <submittedName>
        <fullName evidence="2">Uncharacterized protein</fullName>
    </submittedName>
</protein>
<accession>A0A9P6ES87</accession>
<dbReference type="AlphaFoldDB" id="A0A9P6ES87"/>
<name>A0A9P6ES87_9AGAR</name>
<keyword evidence="3" id="KW-1185">Reference proteome</keyword>
<comment type="caution">
    <text evidence="2">The sequence shown here is derived from an EMBL/GenBank/DDBJ whole genome shotgun (WGS) entry which is preliminary data.</text>
</comment>
<dbReference type="OrthoDB" id="10650255at2759"/>
<evidence type="ECO:0000256" key="1">
    <source>
        <dbReference type="SAM" id="MobiDB-lite"/>
    </source>
</evidence>
<proteinExistence type="predicted"/>
<dbReference type="Proteomes" id="UP000807306">
    <property type="component" value="Unassembled WGS sequence"/>
</dbReference>
<gene>
    <name evidence="2" type="ORF">CPB83DRAFT_233946</name>
</gene>
<reference evidence="2" key="1">
    <citation type="submission" date="2020-11" db="EMBL/GenBank/DDBJ databases">
        <authorList>
            <consortium name="DOE Joint Genome Institute"/>
            <person name="Ahrendt S."/>
            <person name="Riley R."/>
            <person name="Andreopoulos W."/>
            <person name="Labutti K."/>
            <person name="Pangilinan J."/>
            <person name="Ruiz-Duenas F.J."/>
            <person name="Barrasa J.M."/>
            <person name="Sanchez-Garcia M."/>
            <person name="Camarero S."/>
            <person name="Miyauchi S."/>
            <person name="Serrano A."/>
            <person name="Linde D."/>
            <person name="Babiker R."/>
            <person name="Drula E."/>
            <person name="Ayuso-Fernandez I."/>
            <person name="Pacheco R."/>
            <person name="Padilla G."/>
            <person name="Ferreira P."/>
            <person name="Barriuso J."/>
            <person name="Kellner H."/>
            <person name="Castanera R."/>
            <person name="Alfaro M."/>
            <person name="Ramirez L."/>
            <person name="Pisabarro A.G."/>
            <person name="Kuo A."/>
            <person name="Tritt A."/>
            <person name="Lipzen A."/>
            <person name="He G."/>
            <person name="Yan M."/>
            <person name="Ng V."/>
            <person name="Cullen D."/>
            <person name="Martin F."/>
            <person name="Rosso M.-N."/>
            <person name="Henrissat B."/>
            <person name="Hibbett D."/>
            <person name="Martinez A.T."/>
            <person name="Grigoriev I.V."/>
        </authorList>
    </citation>
    <scope>NUCLEOTIDE SEQUENCE</scope>
    <source>
        <strain evidence="2">CBS 506.95</strain>
    </source>
</reference>
<dbReference type="EMBL" id="MU157825">
    <property type="protein sequence ID" value="KAF9535163.1"/>
    <property type="molecule type" value="Genomic_DNA"/>
</dbReference>
<feature type="region of interest" description="Disordered" evidence="1">
    <location>
        <begin position="47"/>
        <end position="80"/>
    </location>
</feature>
<evidence type="ECO:0000313" key="3">
    <source>
        <dbReference type="Proteomes" id="UP000807306"/>
    </source>
</evidence>
<organism evidence="2 3">
    <name type="scientific">Crepidotus variabilis</name>
    <dbReference type="NCBI Taxonomy" id="179855"/>
    <lineage>
        <taxon>Eukaryota</taxon>
        <taxon>Fungi</taxon>
        <taxon>Dikarya</taxon>
        <taxon>Basidiomycota</taxon>
        <taxon>Agaricomycotina</taxon>
        <taxon>Agaricomycetes</taxon>
        <taxon>Agaricomycetidae</taxon>
        <taxon>Agaricales</taxon>
        <taxon>Agaricineae</taxon>
        <taxon>Crepidotaceae</taxon>
        <taxon>Crepidotus</taxon>
    </lineage>
</organism>
<sequence length="115" mass="12787">MSHPAKRWCSCQKRCHGGKEVSRSAWFTHAQYRNPPPQPLLLLAGPSIHATQAEPTTPEPEAKRQRRLSIQSETNHGIAARATTDVEDGYRGLEYEPDGLINSGVSLCSLDLFVY</sequence>